<gene>
    <name evidence="6" type="ORF">H9712_02270</name>
</gene>
<evidence type="ECO:0000313" key="6">
    <source>
        <dbReference type="EMBL" id="HJB79789.1"/>
    </source>
</evidence>
<dbReference type="FunFam" id="1.10.10.10:FF:000001">
    <property type="entry name" value="LysR family transcriptional regulator"/>
    <property type="match status" value="1"/>
</dbReference>
<dbReference type="PANTHER" id="PTHR30126">
    <property type="entry name" value="HTH-TYPE TRANSCRIPTIONAL REGULATOR"/>
    <property type="match status" value="1"/>
</dbReference>
<dbReference type="InterPro" id="IPR005119">
    <property type="entry name" value="LysR_subst-bd"/>
</dbReference>
<dbReference type="NCBIfam" id="NF040786">
    <property type="entry name" value="LysR_Sec_metab"/>
    <property type="match status" value="1"/>
</dbReference>
<name>A0A9D2SAL6_9FIRM</name>
<protein>
    <submittedName>
        <fullName evidence="6">LysR family transcriptional regulator</fullName>
    </submittedName>
</protein>
<dbReference type="InterPro" id="IPR036390">
    <property type="entry name" value="WH_DNA-bd_sf"/>
</dbReference>
<dbReference type="EMBL" id="DWXO01000022">
    <property type="protein sequence ID" value="HJB79789.1"/>
    <property type="molecule type" value="Genomic_DNA"/>
</dbReference>
<evidence type="ECO:0000256" key="1">
    <source>
        <dbReference type="ARBA" id="ARBA00009437"/>
    </source>
</evidence>
<keyword evidence="4" id="KW-0804">Transcription</keyword>
<dbReference type="PROSITE" id="PS50931">
    <property type="entry name" value="HTH_LYSR"/>
    <property type="match status" value="1"/>
</dbReference>
<evidence type="ECO:0000256" key="2">
    <source>
        <dbReference type="ARBA" id="ARBA00023015"/>
    </source>
</evidence>
<organism evidence="6 7">
    <name type="scientific">Candidatus Flavonifractor intestinigallinarum</name>
    <dbReference type="NCBI Taxonomy" id="2838586"/>
    <lineage>
        <taxon>Bacteria</taxon>
        <taxon>Bacillati</taxon>
        <taxon>Bacillota</taxon>
        <taxon>Clostridia</taxon>
        <taxon>Eubacteriales</taxon>
        <taxon>Oscillospiraceae</taxon>
        <taxon>Flavonifractor</taxon>
    </lineage>
</organism>
<dbReference type="SUPFAM" id="SSF53850">
    <property type="entry name" value="Periplasmic binding protein-like II"/>
    <property type="match status" value="1"/>
</dbReference>
<feature type="domain" description="HTH lysR-type" evidence="5">
    <location>
        <begin position="1"/>
        <end position="58"/>
    </location>
</feature>
<sequence length="301" mass="32864">MQFKQLEAFLQVARQRSFSKAAEALYLTQPTVSAHVAALEDELGTQLVVRSTRELRLTAAGRVLSRYAAEILGLCQRAAQDVRTAASSISGTLSVAASTVPSQYLLPQILPLLRQRYPGVFFQVRQGDSGQVVQWMVENGAELGLVGAPVQRAGLLCVPFFAEQLVIATPNTPEYQALGGQMTPEILRRAPFLMREPGSGTRKQAEQYLKGIGLEVKSLTMAAQLESTESILQGVKNGLGISILSGCAAKEAAQEGKILVFAPESPLLERQFYLLYRRSSPLSPAAAMLVEELLYFYRDKM</sequence>
<dbReference type="Proteomes" id="UP000823921">
    <property type="component" value="Unassembled WGS sequence"/>
</dbReference>
<proteinExistence type="inferred from homology"/>
<dbReference type="InterPro" id="IPR036388">
    <property type="entry name" value="WH-like_DNA-bd_sf"/>
</dbReference>
<dbReference type="PANTHER" id="PTHR30126:SF40">
    <property type="entry name" value="HTH-TYPE TRANSCRIPTIONAL REGULATOR GLTR"/>
    <property type="match status" value="1"/>
</dbReference>
<comment type="caution">
    <text evidence="6">The sequence shown here is derived from an EMBL/GenBank/DDBJ whole genome shotgun (WGS) entry which is preliminary data.</text>
</comment>
<evidence type="ECO:0000313" key="7">
    <source>
        <dbReference type="Proteomes" id="UP000823921"/>
    </source>
</evidence>
<dbReference type="SUPFAM" id="SSF46785">
    <property type="entry name" value="Winged helix' DNA-binding domain"/>
    <property type="match status" value="1"/>
</dbReference>
<dbReference type="InterPro" id="IPR000847">
    <property type="entry name" value="LysR_HTH_N"/>
</dbReference>
<reference evidence="6" key="1">
    <citation type="journal article" date="2021" name="PeerJ">
        <title>Extensive microbial diversity within the chicken gut microbiome revealed by metagenomics and culture.</title>
        <authorList>
            <person name="Gilroy R."/>
            <person name="Ravi A."/>
            <person name="Getino M."/>
            <person name="Pursley I."/>
            <person name="Horton D.L."/>
            <person name="Alikhan N.F."/>
            <person name="Baker D."/>
            <person name="Gharbi K."/>
            <person name="Hall N."/>
            <person name="Watson M."/>
            <person name="Adriaenssens E.M."/>
            <person name="Foster-Nyarko E."/>
            <person name="Jarju S."/>
            <person name="Secka A."/>
            <person name="Antonio M."/>
            <person name="Oren A."/>
            <person name="Chaudhuri R.R."/>
            <person name="La Ragione R."/>
            <person name="Hildebrand F."/>
            <person name="Pallen M.J."/>
        </authorList>
    </citation>
    <scope>NUCLEOTIDE SEQUENCE</scope>
    <source>
        <strain evidence="6">CHK192-8294</strain>
    </source>
</reference>
<evidence type="ECO:0000256" key="4">
    <source>
        <dbReference type="ARBA" id="ARBA00023163"/>
    </source>
</evidence>
<accession>A0A9D2SAL6</accession>
<evidence type="ECO:0000259" key="5">
    <source>
        <dbReference type="PROSITE" id="PS50931"/>
    </source>
</evidence>
<dbReference type="InterPro" id="IPR047788">
    <property type="entry name" value="LysR-like_Sec_metab"/>
</dbReference>
<dbReference type="PRINTS" id="PR00039">
    <property type="entry name" value="HTHLYSR"/>
</dbReference>
<keyword evidence="3" id="KW-0238">DNA-binding</keyword>
<keyword evidence="2" id="KW-0805">Transcription regulation</keyword>
<evidence type="ECO:0000256" key="3">
    <source>
        <dbReference type="ARBA" id="ARBA00023125"/>
    </source>
</evidence>
<dbReference type="Gene3D" id="1.10.10.10">
    <property type="entry name" value="Winged helix-like DNA-binding domain superfamily/Winged helix DNA-binding domain"/>
    <property type="match status" value="1"/>
</dbReference>
<dbReference type="Gene3D" id="3.40.190.290">
    <property type="match status" value="1"/>
</dbReference>
<comment type="similarity">
    <text evidence="1">Belongs to the LysR transcriptional regulatory family.</text>
</comment>
<dbReference type="GO" id="GO:0000976">
    <property type="term" value="F:transcription cis-regulatory region binding"/>
    <property type="evidence" value="ECO:0007669"/>
    <property type="project" value="TreeGrafter"/>
</dbReference>
<dbReference type="Pfam" id="PF03466">
    <property type="entry name" value="LysR_substrate"/>
    <property type="match status" value="1"/>
</dbReference>
<dbReference type="Pfam" id="PF00126">
    <property type="entry name" value="HTH_1"/>
    <property type="match status" value="1"/>
</dbReference>
<dbReference type="GO" id="GO:0003700">
    <property type="term" value="F:DNA-binding transcription factor activity"/>
    <property type="evidence" value="ECO:0007669"/>
    <property type="project" value="InterPro"/>
</dbReference>
<dbReference type="AlphaFoldDB" id="A0A9D2SAL6"/>
<reference evidence="6" key="2">
    <citation type="submission" date="2021-04" db="EMBL/GenBank/DDBJ databases">
        <authorList>
            <person name="Gilroy R."/>
        </authorList>
    </citation>
    <scope>NUCLEOTIDE SEQUENCE</scope>
    <source>
        <strain evidence="6">CHK192-8294</strain>
    </source>
</reference>